<dbReference type="EMBL" id="ACZM01000003">
    <property type="protein sequence ID" value="EHG22291.1"/>
    <property type="molecule type" value="Genomic_DNA"/>
</dbReference>
<gene>
    <name evidence="2" type="ORF">HMPREF9334_00327</name>
</gene>
<dbReference type="HOGENOM" id="CLU_128644_1_0_9"/>
<accession>G5GM46</accession>
<comment type="caution">
    <text evidence="2">The sequence shown here is derived from an EMBL/GenBank/DDBJ whole genome shotgun (WGS) entry which is preliminary data.</text>
</comment>
<name>G5GM46_9FIRM</name>
<dbReference type="NCBIfam" id="NF047353">
    <property type="entry name" value="tube_lmo2291"/>
    <property type="match status" value="1"/>
</dbReference>
<keyword evidence="3" id="KW-1185">Reference proteome</keyword>
<dbReference type="Proteomes" id="UP000004129">
    <property type="component" value="Unassembled WGS sequence"/>
</dbReference>
<evidence type="ECO:0000313" key="2">
    <source>
        <dbReference type="EMBL" id="EHG22291.1"/>
    </source>
</evidence>
<evidence type="ECO:0000256" key="1">
    <source>
        <dbReference type="SAM" id="MobiDB-lite"/>
    </source>
</evidence>
<evidence type="ECO:0008006" key="4">
    <source>
        <dbReference type="Google" id="ProtNLM"/>
    </source>
</evidence>
<dbReference type="STRING" id="679201.HMPREF9334_00327"/>
<evidence type="ECO:0000313" key="3">
    <source>
        <dbReference type="Proteomes" id="UP000004129"/>
    </source>
</evidence>
<dbReference type="RefSeq" id="WP_006691778.1">
    <property type="nucleotide sequence ID" value="NZ_JH376797.1"/>
</dbReference>
<proteinExistence type="predicted"/>
<reference evidence="2 3" key="1">
    <citation type="submission" date="2011-08" db="EMBL/GenBank/DDBJ databases">
        <title>The Genome Sequence of Selenomonas infelix ATCC 43532.</title>
        <authorList>
            <consortium name="The Broad Institute Genome Sequencing Platform"/>
            <person name="Earl A."/>
            <person name="Ward D."/>
            <person name="Feldgarden M."/>
            <person name="Gevers D."/>
            <person name="Izard J."/>
            <person name="Blanton J.M."/>
            <person name="Baranova O.V."/>
            <person name="Dewhirst F.E."/>
            <person name="Young S.K."/>
            <person name="Zeng Q."/>
            <person name="Gargeya S."/>
            <person name="Fitzgerald M."/>
            <person name="Haas B."/>
            <person name="Abouelleil A."/>
            <person name="Alvarado L."/>
            <person name="Arachchi H.M."/>
            <person name="Berlin A."/>
            <person name="Brown A."/>
            <person name="Chapman S.B."/>
            <person name="Chen Z."/>
            <person name="Dunbar C."/>
            <person name="Freedman E."/>
            <person name="Gearin G."/>
            <person name="Gellesch M."/>
            <person name="Goldberg J."/>
            <person name="Griggs A."/>
            <person name="Gujja S."/>
            <person name="Heiman D."/>
            <person name="Howarth C."/>
            <person name="Larson L."/>
            <person name="Lui A."/>
            <person name="MacDonald P.J.P."/>
            <person name="Montmayeur A."/>
            <person name="Murphy C."/>
            <person name="Neiman D."/>
            <person name="Pearson M."/>
            <person name="Priest M."/>
            <person name="Roberts A."/>
            <person name="Saif S."/>
            <person name="Shea T."/>
            <person name="Shenoy N."/>
            <person name="Sisk P."/>
            <person name="Stolte C."/>
            <person name="Sykes S."/>
            <person name="Wortman J."/>
            <person name="Nusbaum C."/>
            <person name="Birren B."/>
        </authorList>
    </citation>
    <scope>NUCLEOTIDE SEQUENCE [LARGE SCALE GENOMIC DNA]</scope>
    <source>
        <strain evidence="2 3">ATCC 43532</strain>
    </source>
</reference>
<dbReference type="Gene3D" id="4.10.410.40">
    <property type="match status" value="1"/>
</dbReference>
<sequence length="162" mass="17608">MLTDQELKKLPDNPSKATASPGKDTLLYINKGKENAPAWVLVGGQRNTPLSRKANTLDASHKASGGWGANMPGLKSWSIEYSGLVIMTDEGLQILDYCFTESKQAHVKIEYPDKKYRTGWAFITDYNEDNAHDGISTVKVTLQGNGPISELKSDAVTPPSGP</sequence>
<dbReference type="Pfam" id="PF06199">
    <property type="entry name" value="Phage_tail_2"/>
    <property type="match status" value="1"/>
</dbReference>
<dbReference type="InterPro" id="IPR011855">
    <property type="entry name" value="Phgtail_TP901_1"/>
</dbReference>
<feature type="compositionally biased region" description="Basic and acidic residues" evidence="1">
    <location>
        <begin position="1"/>
        <end position="11"/>
    </location>
</feature>
<feature type="region of interest" description="Disordered" evidence="1">
    <location>
        <begin position="1"/>
        <end position="23"/>
    </location>
</feature>
<organism evidence="2 3">
    <name type="scientific">Selenomonas infelix ATCC 43532</name>
    <dbReference type="NCBI Taxonomy" id="679201"/>
    <lineage>
        <taxon>Bacteria</taxon>
        <taxon>Bacillati</taxon>
        <taxon>Bacillota</taxon>
        <taxon>Negativicutes</taxon>
        <taxon>Selenomonadales</taxon>
        <taxon>Selenomonadaceae</taxon>
        <taxon>Selenomonas</taxon>
    </lineage>
</organism>
<dbReference type="PATRIC" id="fig|679201.3.peg.333"/>
<dbReference type="eggNOG" id="COG5437">
    <property type="taxonomic scope" value="Bacteria"/>
</dbReference>
<protein>
    <recommendedName>
        <fullName evidence="4">Phage major tail protein, TP901-1 family</fullName>
    </recommendedName>
</protein>
<dbReference type="AlphaFoldDB" id="G5GM46"/>